<organism evidence="3 4">
    <name type="scientific">Actinotalea fermentans</name>
    <dbReference type="NCBI Taxonomy" id="43671"/>
    <lineage>
        <taxon>Bacteria</taxon>
        <taxon>Bacillati</taxon>
        <taxon>Actinomycetota</taxon>
        <taxon>Actinomycetes</taxon>
        <taxon>Micrococcales</taxon>
        <taxon>Cellulomonadaceae</taxon>
        <taxon>Actinotalea</taxon>
    </lineage>
</organism>
<dbReference type="InterPro" id="IPR021522">
    <property type="entry name" value="MctB"/>
</dbReference>
<name>A0A511YVK7_9CELL</name>
<dbReference type="Proteomes" id="UP000321484">
    <property type="component" value="Unassembled WGS sequence"/>
</dbReference>
<dbReference type="EMBL" id="BJYK01000001">
    <property type="protein sequence ID" value="GEN79176.1"/>
    <property type="molecule type" value="Genomic_DNA"/>
</dbReference>
<feature type="coiled-coil region" evidence="1">
    <location>
        <begin position="41"/>
        <end position="68"/>
    </location>
</feature>
<proteinExistence type="predicted"/>
<dbReference type="Pfam" id="PF11382">
    <property type="entry name" value="MctB"/>
    <property type="match status" value="1"/>
</dbReference>
<feature type="region of interest" description="Disordered" evidence="2">
    <location>
        <begin position="337"/>
        <end position="373"/>
    </location>
</feature>
<dbReference type="AlphaFoldDB" id="A0A511YVK7"/>
<protein>
    <recommendedName>
        <fullName evidence="5">Copper transporter MctB</fullName>
    </recommendedName>
</protein>
<keyword evidence="1" id="KW-0175">Coiled coil</keyword>
<reference evidence="3 4" key="1">
    <citation type="submission" date="2019-07" db="EMBL/GenBank/DDBJ databases">
        <title>Whole genome shotgun sequence of Actinotalea fermentans NBRC 105374.</title>
        <authorList>
            <person name="Hosoyama A."/>
            <person name="Uohara A."/>
            <person name="Ohji S."/>
            <person name="Ichikawa N."/>
        </authorList>
    </citation>
    <scope>NUCLEOTIDE SEQUENCE [LARGE SCALE GENOMIC DNA]</scope>
    <source>
        <strain evidence="3 4">NBRC 105374</strain>
    </source>
</reference>
<gene>
    <name evidence="3" type="ORF">AFE02nite_09100</name>
</gene>
<comment type="caution">
    <text evidence="3">The sequence shown here is derived from an EMBL/GenBank/DDBJ whole genome shotgun (WGS) entry which is preliminary data.</text>
</comment>
<sequence length="373" mass="38009">MIDFRYHLVSLISVFLALAVGIVLGAGPLKESIGDTLTGEVDALRQRAADLRTELDAAGAELADSQAAFESAADDLLAGVLEERRVAVVAFGDRDGGATDDVAARLEEAGAVVSARVRLTDDWTDPTRATFRQTLAGTLVEYLDPAPDADAGPGTELAEALVQAVSNAVPEDPDRRSENAAVVLQLLTESGLVEVDGEVTLPADAVVVVAGGFDAELADTGDETAAPEDTEALQETVDRWVAVTREIAFASLLRTDGVVVAGHEPVEGGLLAQIRDGQATATRASTVADVQGLVGQVSVPLALAERIGGAVGHYGSGPGTTAPVPPRVELLPIQRIPQLPTSDGGGDGTTDGATGGGTDGAPDAGEATQEPTG</sequence>
<dbReference type="OrthoDB" id="4350157at2"/>
<evidence type="ECO:0008006" key="5">
    <source>
        <dbReference type="Google" id="ProtNLM"/>
    </source>
</evidence>
<dbReference type="GO" id="GO:0016020">
    <property type="term" value="C:membrane"/>
    <property type="evidence" value="ECO:0007669"/>
    <property type="project" value="InterPro"/>
</dbReference>
<dbReference type="RefSeq" id="WP_034244619.1">
    <property type="nucleotide sequence ID" value="NZ_BJYK01000001.1"/>
</dbReference>
<evidence type="ECO:0000313" key="3">
    <source>
        <dbReference type="EMBL" id="GEN79176.1"/>
    </source>
</evidence>
<evidence type="ECO:0000256" key="2">
    <source>
        <dbReference type="SAM" id="MobiDB-lite"/>
    </source>
</evidence>
<feature type="compositionally biased region" description="Low complexity" evidence="2">
    <location>
        <begin position="360"/>
        <end position="373"/>
    </location>
</feature>
<dbReference type="GO" id="GO:0055070">
    <property type="term" value="P:copper ion homeostasis"/>
    <property type="evidence" value="ECO:0007669"/>
    <property type="project" value="InterPro"/>
</dbReference>
<keyword evidence="4" id="KW-1185">Reference proteome</keyword>
<evidence type="ECO:0000256" key="1">
    <source>
        <dbReference type="SAM" id="Coils"/>
    </source>
</evidence>
<evidence type="ECO:0000313" key="4">
    <source>
        <dbReference type="Proteomes" id="UP000321484"/>
    </source>
</evidence>
<accession>A0A511YVK7</accession>
<feature type="compositionally biased region" description="Gly residues" evidence="2">
    <location>
        <begin position="343"/>
        <end position="359"/>
    </location>
</feature>